<evidence type="ECO:0000256" key="6">
    <source>
        <dbReference type="ARBA" id="ARBA00022989"/>
    </source>
</evidence>
<dbReference type="InterPro" id="IPR017441">
    <property type="entry name" value="Protein_kinase_ATP_BS"/>
</dbReference>
<dbReference type="GO" id="GO:0004672">
    <property type="term" value="F:protein kinase activity"/>
    <property type="evidence" value="ECO:0007669"/>
    <property type="project" value="InterPro"/>
</dbReference>
<dbReference type="InterPro" id="IPR000719">
    <property type="entry name" value="Prot_kinase_dom"/>
</dbReference>
<evidence type="ECO:0000256" key="4">
    <source>
        <dbReference type="ARBA" id="ARBA00022729"/>
    </source>
</evidence>
<dbReference type="InterPro" id="IPR013210">
    <property type="entry name" value="LRR_N_plant-typ"/>
</dbReference>
<dbReference type="SUPFAM" id="SSF56112">
    <property type="entry name" value="Protein kinase-like (PK-like)"/>
    <property type="match status" value="1"/>
</dbReference>
<keyword evidence="6 10" id="KW-1133">Transmembrane helix</keyword>
<evidence type="ECO:0000256" key="9">
    <source>
        <dbReference type="SAM" id="MobiDB-lite"/>
    </source>
</evidence>
<dbReference type="InterPro" id="IPR001611">
    <property type="entry name" value="Leu-rich_rpt"/>
</dbReference>
<dbReference type="EMBL" id="NQVE01000098">
    <property type="protein sequence ID" value="RAL48177.1"/>
    <property type="molecule type" value="Genomic_DNA"/>
</dbReference>
<dbReference type="FunFam" id="3.80.10.10:FF:000400">
    <property type="entry name" value="Nuclear pore complex protein NUP107"/>
    <property type="match status" value="1"/>
</dbReference>
<dbReference type="Pfam" id="PF07714">
    <property type="entry name" value="PK_Tyr_Ser-Thr"/>
    <property type="match status" value="1"/>
</dbReference>
<evidence type="ECO:0000256" key="8">
    <source>
        <dbReference type="PROSITE-ProRule" id="PRU10141"/>
    </source>
</evidence>
<comment type="subcellular location">
    <subcellularLocation>
        <location evidence="1">Membrane</location>
    </subcellularLocation>
</comment>
<feature type="transmembrane region" description="Helical" evidence="10">
    <location>
        <begin position="259"/>
        <end position="279"/>
    </location>
</feature>
<dbReference type="Pfam" id="PF13855">
    <property type="entry name" value="LRR_8"/>
    <property type="match status" value="1"/>
</dbReference>
<dbReference type="InterPro" id="IPR032675">
    <property type="entry name" value="LRR_dom_sf"/>
</dbReference>
<evidence type="ECO:0000259" key="11">
    <source>
        <dbReference type="PROSITE" id="PS50011"/>
    </source>
</evidence>
<dbReference type="Gene3D" id="3.80.10.10">
    <property type="entry name" value="Ribonuclease Inhibitor"/>
    <property type="match status" value="2"/>
</dbReference>
<dbReference type="PROSITE" id="PS00107">
    <property type="entry name" value="PROTEIN_KINASE_ATP"/>
    <property type="match status" value="1"/>
</dbReference>
<reference evidence="12 13" key="1">
    <citation type="submission" date="2018-06" db="EMBL/GenBank/DDBJ databases">
        <title>The Genome of Cuscuta australis (Dodder) Provides Insight into the Evolution of Plant Parasitism.</title>
        <authorList>
            <person name="Liu H."/>
        </authorList>
    </citation>
    <scope>NUCLEOTIDE SEQUENCE [LARGE SCALE GENOMIC DNA]</scope>
    <source>
        <strain evidence="13">cv. Yunnan</strain>
        <tissue evidence="12">Vines</tissue>
    </source>
</reference>
<keyword evidence="4" id="KW-0732">Signal</keyword>
<dbReference type="AlphaFoldDB" id="A0A328DR51"/>
<comment type="caution">
    <text evidence="12">The sequence shown here is derived from an EMBL/GenBank/DDBJ whole genome shotgun (WGS) entry which is preliminary data.</text>
</comment>
<sequence length="639" mass="69356">MNRRSTTLFYTPHSSGLVINNNSLIILILIGFLVAPSPARCDDADILLKFKESLDNAVALSGWNLSQPPCDGARRNWDGVMCEGDGRVHGLNLNDKGLGGTLDVAILAELTSLRVFGAMNNSFEGPLPDFRKLGSLKNLYLSHNRFSGRIPSGHFDGMNSLKKLHLAGNGFVGPIPRSLTTLGKLVELMIEDNKFAGRIPEFKQERFTLVNLSNNLLVGQIPIAFSNLNPSSFAGNIGLCGLPLKPCVDTPKLSTASKVIVGISLAATLAAIVVAVVILTTRKRLPAPEDGPSAAHLKTPPPDELHGLERGGSEAELISAECPTPPPPEGKRPEQSMKLSFLVESRERFDLNELLKASAEMLGGGVFGSTYKAALGRGRTMAVKRFKHMNDVGREDFHEHMRRLGRLSHRNLLAVVAFHYRKEEKLLVSDFAPNLSLAFHLHGNSKGPPTGCGSRRGLDWATRLKVVKGVARGLSYLYAELPSLTAPHGHLKSTNVLLDAAFEPLLNDYGLLPVANAEHARKHVVAYKSPEYREGRRITRKTDVWALGKLVLEILTGRDGGELGAWVESSCAAASNTGGGGGEGVEVVFDEGLVGGDDGEWYGEMRKLLRIGLRCCEVDVEKRWDIKEAVKSIEELKGN</sequence>
<feature type="domain" description="Protein kinase" evidence="11">
    <location>
        <begin position="356"/>
        <end position="636"/>
    </location>
</feature>
<proteinExistence type="predicted"/>
<dbReference type="InterPro" id="IPR001245">
    <property type="entry name" value="Ser-Thr/Tyr_kinase_cat_dom"/>
</dbReference>
<dbReference type="PANTHER" id="PTHR48007">
    <property type="entry name" value="LEUCINE-RICH REPEAT RECEPTOR-LIKE PROTEIN KINASE PXC1"/>
    <property type="match status" value="1"/>
</dbReference>
<name>A0A328DR51_9ASTE</name>
<keyword evidence="2" id="KW-0433">Leucine-rich repeat</keyword>
<accession>A0A328DR51</accession>
<evidence type="ECO:0000256" key="1">
    <source>
        <dbReference type="ARBA" id="ARBA00004370"/>
    </source>
</evidence>
<evidence type="ECO:0000256" key="10">
    <source>
        <dbReference type="SAM" id="Phobius"/>
    </source>
</evidence>
<dbReference type="PROSITE" id="PS50011">
    <property type="entry name" value="PROTEIN_KINASE_DOM"/>
    <property type="match status" value="1"/>
</dbReference>
<dbReference type="GO" id="GO:0005524">
    <property type="term" value="F:ATP binding"/>
    <property type="evidence" value="ECO:0007669"/>
    <property type="project" value="UniProtKB-UniRule"/>
</dbReference>
<evidence type="ECO:0000256" key="7">
    <source>
        <dbReference type="ARBA" id="ARBA00023136"/>
    </source>
</evidence>
<keyword evidence="8" id="KW-0547">Nucleotide-binding</keyword>
<evidence type="ECO:0000313" key="12">
    <source>
        <dbReference type="EMBL" id="RAL48177.1"/>
    </source>
</evidence>
<protein>
    <recommendedName>
        <fullName evidence="11">Protein kinase domain-containing protein</fullName>
    </recommendedName>
</protein>
<evidence type="ECO:0000256" key="3">
    <source>
        <dbReference type="ARBA" id="ARBA00022692"/>
    </source>
</evidence>
<evidence type="ECO:0000256" key="5">
    <source>
        <dbReference type="ARBA" id="ARBA00022737"/>
    </source>
</evidence>
<keyword evidence="7 10" id="KW-0472">Membrane</keyword>
<dbReference type="Gene3D" id="3.30.200.20">
    <property type="entry name" value="Phosphorylase Kinase, domain 1"/>
    <property type="match status" value="1"/>
</dbReference>
<dbReference type="GO" id="GO:0016020">
    <property type="term" value="C:membrane"/>
    <property type="evidence" value="ECO:0007669"/>
    <property type="project" value="UniProtKB-SubCell"/>
</dbReference>
<keyword evidence="8" id="KW-0067">ATP-binding</keyword>
<dbReference type="PANTHER" id="PTHR48007:SF19">
    <property type="entry name" value="POLLEN RECEPTOR-LIKE KINASE 5"/>
    <property type="match status" value="1"/>
</dbReference>
<dbReference type="InterPro" id="IPR011009">
    <property type="entry name" value="Kinase-like_dom_sf"/>
</dbReference>
<keyword evidence="3 10" id="KW-0812">Transmembrane</keyword>
<feature type="binding site" evidence="8">
    <location>
        <position position="384"/>
    </location>
    <ligand>
        <name>ATP</name>
        <dbReference type="ChEBI" id="CHEBI:30616"/>
    </ligand>
</feature>
<evidence type="ECO:0000256" key="2">
    <source>
        <dbReference type="ARBA" id="ARBA00022614"/>
    </source>
</evidence>
<dbReference type="InterPro" id="IPR046959">
    <property type="entry name" value="PRK1-6/SRF4-like"/>
</dbReference>
<keyword evidence="5" id="KW-0677">Repeat</keyword>
<organism evidence="12 13">
    <name type="scientific">Cuscuta australis</name>
    <dbReference type="NCBI Taxonomy" id="267555"/>
    <lineage>
        <taxon>Eukaryota</taxon>
        <taxon>Viridiplantae</taxon>
        <taxon>Streptophyta</taxon>
        <taxon>Embryophyta</taxon>
        <taxon>Tracheophyta</taxon>
        <taxon>Spermatophyta</taxon>
        <taxon>Magnoliopsida</taxon>
        <taxon>eudicotyledons</taxon>
        <taxon>Gunneridae</taxon>
        <taxon>Pentapetalae</taxon>
        <taxon>asterids</taxon>
        <taxon>lamiids</taxon>
        <taxon>Solanales</taxon>
        <taxon>Convolvulaceae</taxon>
        <taxon>Cuscuteae</taxon>
        <taxon>Cuscuta</taxon>
        <taxon>Cuscuta subgen. Grammica</taxon>
        <taxon>Cuscuta sect. Cleistogrammica</taxon>
    </lineage>
</organism>
<dbReference type="Pfam" id="PF08263">
    <property type="entry name" value="LRRNT_2"/>
    <property type="match status" value="1"/>
</dbReference>
<dbReference type="Gene3D" id="1.10.510.10">
    <property type="entry name" value="Transferase(Phosphotransferase) domain 1"/>
    <property type="match status" value="1"/>
</dbReference>
<evidence type="ECO:0000313" key="13">
    <source>
        <dbReference type="Proteomes" id="UP000249390"/>
    </source>
</evidence>
<keyword evidence="13" id="KW-1185">Reference proteome</keyword>
<feature type="region of interest" description="Disordered" evidence="9">
    <location>
        <begin position="288"/>
        <end position="309"/>
    </location>
</feature>
<dbReference type="Proteomes" id="UP000249390">
    <property type="component" value="Unassembled WGS sequence"/>
</dbReference>
<dbReference type="SUPFAM" id="SSF52058">
    <property type="entry name" value="L domain-like"/>
    <property type="match status" value="1"/>
</dbReference>
<gene>
    <name evidence="12" type="ORF">DM860_005601</name>
</gene>